<dbReference type="EMBL" id="JAIVEX010000003">
    <property type="protein sequence ID" value="MDB0521036.1"/>
    <property type="molecule type" value="Genomic_DNA"/>
</dbReference>
<evidence type="ECO:0000256" key="3">
    <source>
        <dbReference type="ARBA" id="ARBA00022801"/>
    </source>
</evidence>
<dbReference type="HAMAP" id="MF_00298">
    <property type="entry name" value="Nudix_RppH"/>
    <property type="match status" value="1"/>
</dbReference>
<dbReference type="RefSeq" id="WP_039569760.1">
    <property type="nucleotide sequence ID" value="NZ_CDQJ01000001.1"/>
</dbReference>
<dbReference type="PRINTS" id="PR00502">
    <property type="entry name" value="NUDIXFAMILY"/>
</dbReference>
<gene>
    <name evidence="4" type="primary">rppH</name>
    <name evidence="4" type="synonym">nudH</name>
    <name evidence="7" type="ORF">LBW55_05360</name>
</gene>
<feature type="compositionally biased region" description="Low complexity" evidence="5">
    <location>
        <begin position="205"/>
        <end position="219"/>
    </location>
</feature>
<dbReference type="InterPro" id="IPR000086">
    <property type="entry name" value="NUDIX_hydrolase_dom"/>
</dbReference>
<dbReference type="InterPro" id="IPR015797">
    <property type="entry name" value="NUDIX_hydrolase-like_dom_sf"/>
</dbReference>
<evidence type="ECO:0000259" key="6">
    <source>
        <dbReference type="PROSITE" id="PS51462"/>
    </source>
</evidence>
<dbReference type="PANTHER" id="PTHR43736">
    <property type="entry name" value="ADP-RIBOSE PYROPHOSPHATASE"/>
    <property type="match status" value="1"/>
</dbReference>
<evidence type="ECO:0000256" key="5">
    <source>
        <dbReference type="SAM" id="MobiDB-lite"/>
    </source>
</evidence>
<organism evidence="7 8">
    <name type="scientific">Ralstonia solanacearum</name>
    <name type="common">Pseudomonas solanacearum</name>
    <dbReference type="NCBI Taxonomy" id="305"/>
    <lineage>
        <taxon>Bacteria</taxon>
        <taxon>Pseudomonadati</taxon>
        <taxon>Pseudomonadota</taxon>
        <taxon>Betaproteobacteria</taxon>
        <taxon>Burkholderiales</taxon>
        <taxon>Burkholderiaceae</taxon>
        <taxon>Ralstonia</taxon>
        <taxon>Ralstonia solanacearum species complex</taxon>
    </lineage>
</organism>
<accession>A0AAE3T2G5</accession>
<evidence type="ECO:0000256" key="2">
    <source>
        <dbReference type="ARBA" id="ARBA00001946"/>
    </source>
</evidence>
<dbReference type="EC" id="3.6.1.-" evidence="4"/>
<dbReference type="NCBIfam" id="NF001937">
    <property type="entry name" value="PRK00714.1-4"/>
    <property type="match status" value="1"/>
</dbReference>
<name>A0AAE3T2G5_RALSL</name>
<comment type="function">
    <text evidence="4">Accelerates the degradation of transcripts by removing pyrophosphate from the 5'-end of triphosphorylated RNA, leading to a more labile monophosphorylated state that can stimulate subsequent ribonuclease cleavage.</text>
</comment>
<dbReference type="GO" id="GO:0016462">
    <property type="term" value="F:pyrophosphatase activity"/>
    <property type="evidence" value="ECO:0007669"/>
    <property type="project" value="UniProtKB-ARBA"/>
</dbReference>
<reference evidence="7" key="1">
    <citation type="submission" date="2021-09" db="EMBL/GenBank/DDBJ databases">
        <title>Genomic analysis of Ralstonia spp.</title>
        <authorList>
            <person name="Aburjaile F."/>
            <person name="Ariute J.C."/>
            <person name="Pais A.K.L."/>
            <person name="Albuquerque G.M.R."/>
            <person name="Silva A.M.F."/>
            <person name="Brenig B."/>
            <person name="Azevedo V."/>
            <person name="Matiuzzi M."/>
            <person name="Ramos R."/>
            <person name="Goes-Neto A."/>
            <person name="Soares S."/>
            <person name="Iseppon A.M.B."/>
            <person name="Souza E."/>
            <person name="Gama M."/>
        </authorList>
    </citation>
    <scope>NUCLEOTIDE SEQUENCE</scope>
    <source>
        <strain evidence="7">B4</strain>
    </source>
</reference>
<comment type="similarity">
    <text evidence="4">Belongs to the Nudix hydrolase family. RppH subfamily.</text>
</comment>
<comment type="cofactor">
    <cofactor evidence="4">
        <name>a divalent metal cation</name>
        <dbReference type="ChEBI" id="CHEBI:60240"/>
    </cofactor>
</comment>
<protein>
    <recommendedName>
        <fullName evidence="4">RNA pyrophosphohydrolase</fullName>
        <ecNumber evidence="4">3.6.1.-</ecNumber>
    </recommendedName>
    <alternativeName>
        <fullName evidence="4">(Di)nucleoside polyphosphate hydrolase</fullName>
    </alternativeName>
</protein>
<proteinExistence type="inferred from homology"/>
<dbReference type="InterPro" id="IPR020476">
    <property type="entry name" value="Nudix_hydrolase"/>
</dbReference>
<feature type="region of interest" description="Disordered" evidence="5">
    <location>
        <begin position="161"/>
        <end position="241"/>
    </location>
</feature>
<dbReference type="NCBIfam" id="NF001938">
    <property type="entry name" value="PRK00714.1-5"/>
    <property type="match status" value="1"/>
</dbReference>
<dbReference type="CDD" id="cd03671">
    <property type="entry name" value="NUDIX_Ap4A_hydrolase_plant_like"/>
    <property type="match status" value="1"/>
</dbReference>
<dbReference type="InterPro" id="IPR020084">
    <property type="entry name" value="NUDIX_hydrolase_CS"/>
</dbReference>
<sequence length="241" mass="28116">MLDREGFRPNVGIILINARNEVFWGKRIGEHSWQFPQGGIKYGETPEQAMYRELHEEVGLLPEHVRIVGRTRDWLRYEVPDKFIRREIRGHYRGQKQIWFLLRMVGRDCDIQLRATEHPEFDAWRWSQYWVPLDAVIEFKREVYQMALSELSRFVQRSHRAPLSPYGRGGQHRERDGRDNRDRSAGQAGRNEQNARGQRQQPALTVVTTSTVIVETVVTSRPAAQPTDSPNPDDTPSKDSL</sequence>
<dbReference type="SUPFAM" id="SSF55811">
    <property type="entry name" value="Nudix"/>
    <property type="match status" value="1"/>
</dbReference>
<comment type="caution">
    <text evidence="7">The sequence shown here is derived from an EMBL/GenBank/DDBJ whole genome shotgun (WGS) entry which is preliminary data.</text>
</comment>
<evidence type="ECO:0000313" key="7">
    <source>
        <dbReference type="EMBL" id="MDB0521036.1"/>
    </source>
</evidence>
<dbReference type="PROSITE" id="PS00893">
    <property type="entry name" value="NUDIX_BOX"/>
    <property type="match status" value="1"/>
</dbReference>
<evidence type="ECO:0000313" key="8">
    <source>
        <dbReference type="Proteomes" id="UP001143674"/>
    </source>
</evidence>
<comment type="cofactor">
    <cofactor evidence="2">
        <name>Mg(2+)</name>
        <dbReference type="ChEBI" id="CHEBI:18420"/>
    </cofactor>
</comment>
<dbReference type="InterPro" id="IPR022927">
    <property type="entry name" value="RppH"/>
</dbReference>
<dbReference type="Pfam" id="PF00293">
    <property type="entry name" value="NUDIX"/>
    <property type="match status" value="1"/>
</dbReference>
<comment type="cofactor">
    <cofactor evidence="1">
        <name>Mn(2+)</name>
        <dbReference type="ChEBI" id="CHEBI:29035"/>
    </cofactor>
</comment>
<feature type="short sequence motif" description="Nudix box" evidence="4">
    <location>
        <begin position="38"/>
        <end position="59"/>
    </location>
</feature>
<evidence type="ECO:0000256" key="4">
    <source>
        <dbReference type="HAMAP-Rule" id="MF_00298"/>
    </source>
</evidence>
<feature type="compositionally biased region" description="Polar residues" evidence="5">
    <location>
        <begin position="190"/>
        <end position="203"/>
    </location>
</feature>
<dbReference type="Gene3D" id="3.90.79.10">
    <property type="entry name" value="Nucleoside Triphosphate Pyrophosphohydrolase"/>
    <property type="match status" value="1"/>
</dbReference>
<dbReference type="PROSITE" id="PS51462">
    <property type="entry name" value="NUDIX"/>
    <property type="match status" value="1"/>
</dbReference>
<dbReference type="PANTHER" id="PTHR43736:SF1">
    <property type="entry name" value="DIHYDRONEOPTERIN TRIPHOSPHATE DIPHOSPHATASE"/>
    <property type="match status" value="1"/>
</dbReference>
<dbReference type="NCBIfam" id="NF001935">
    <property type="entry name" value="PRK00714.1-2"/>
    <property type="match status" value="1"/>
</dbReference>
<dbReference type="AlphaFoldDB" id="A0AAE3T2G5"/>
<feature type="domain" description="Nudix hydrolase" evidence="6">
    <location>
        <begin position="6"/>
        <end position="149"/>
    </location>
</feature>
<evidence type="ECO:0000256" key="1">
    <source>
        <dbReference type="ARBA" id="ARBA00001936"/>
    </source>
</evidence>
<dbReference type="Proteomes" id="UP001143674">
    <property type="component" value="Unassembled WGS sequence"/>
</dbReference>
<keyword evidence="3 4" id="KW-0378">Hydrolase</keyword>
<feature type="compositionally biased region" description="Basic and acidic residues" evidence="5">
    <location>
        <begin position="171"/>
        <end position="184"/>
    </location>
</feature>